<dbReference type="Proteomes" id="UP001049518">
    <property type="component" value="Chromosome"/>
</dbReference>
<gene>
    <name evidence="1" type="ORF">AGRA3207_003727</name>
</gene>
<evidence type="ECO:0000313" key="1">
    <source>
        <dbReference type="EMBL" id="QXJ22682.1"/>
    </source>
</evidence>
<name>A0ABX8QVD1_9ACTN</name>
<dbReference type="RefSeq" id="WP_231336013.1">
    <property type="nucleotide sequence ID" value="NZ_CP059572.1"/>
</dbReference>
<sequence>MGEAAVLSRVRARWRHRAVVRRLEPLAVAVAARGLGCVRLYEVSGLPMLWVHGSGDDENVGLVVGVRAAPGGSWAFCEVHRGRAGYLGPCGDVTAAAVNVDGMLERRLFTSG</sequence>
<reference evidence="1" key="1">
    <citation type="submission" date="2020-07" db="EMBL/GenBank/DDBJ databases">
        <authorList>
            <person name="Tarantini F.S."/>
            <person name="Hong K.W."/>
            <person name="Chan K.G."/>
        </authorList>
    </citation>
    <scope>NUCLEOTIDE SEQUENCE</scope>
    <source>
        <strain evidence="1">32-07</strain>
    </source>
</reference>
<evidence type="ECO:0000313" key="2">
    <source>
        <dbReference type="Proteomes" id="UP001049518"/>
    </source>
</evidence>
<proteinExistence type="predicted"/>
<protein>
    <submittedName>
        <fullName evidence="1">Uncharacterized protein</fullName>
    </submittedName>
</protein>
<keyword evidence="2" id="KW-1185">Reference proteome</keyword>
<accession>A0ABX8QVD1</accession>
<dbReference type="EMBL" id="CP059572">
    <property type="protein sequence ID" value="QXJ22682.1"/>
    <property type="molecule type" value="Genomic_DNA"/>
</dbReference>
<organism evidence="1 2">
    <name type="scientific">Actinomadura graeca</name>
    <dbReference type="NCBI Taxonomy" id="2750812"/>
    <lineage>
        <taxon>Bacteria</taxon>
        <taxon>Bacillati</taxon>
        <taxon>Actinomycetota</taxon>
        <taxon>Actinomycetes</taxon>
        <taxon>Streptosporangiales</taxon>
        <taxon>Thermomonosporaceae</taxon>
        <taxon>Actinomadura</taxon>
    </lineage>
</organism>